<evidence type="ECO:0000256" key="2">
    <source>
        <dbReference type="ARBA" id="ARBA00007362"/>
    </source>
</evidence>
<dbReference type="Gene3D" id="1.10.3730.20">
    <property type="match status" value="1"/>
</dbReference>
<dbReference type="InterPro" id="IPR000620">
    <property type="entry name" value="EamA_dom"/>
</dbReference>
<dbReference type="AlphaFoldDB" id="F5R7D7"/>
<comment type="caution">
    <text evidence="8">The sequence shown here is derived from an EMBL/GenBank/DDBJ whole genome shotgun (WGS) entry which is preliminary data.</text>
</comment>
<feature type="transmembrane region" description="Helical" evidence="6">
    <location>
        <begin position="40"/>
        <end position="59"/>
    </location>
</feature>
<proteinExistence type="inferred from homology"/>
<dbReference type="RefSeq" id="WP_008057679.1">
    <property type="nucleotide sequence ID" value="NZ_AFHG01000028.1"/>
</dbReference>
<keyword evidence="3 6" id="KW-0812">Transmembrane</keyword>
<evidence type="ECO:0000256" key="1">
    <source>
        <dbReference type="ARBA" id="ARBA00004141"/>
    </source>
</evidence>
<feature type="transmembrane region" description="Helical" evidence="6">
    <location>
        <begin position="270"/>
        <end position="288"/>
    </location>
</feature>
<keyword evidence="5 6" id="KW-0472">Membrane</keyword>
<evidence type="ECO:0000256" key="6">
    <source>
        <dbReference type="SAM" id="Phobius"/>
    </source>
</evidence>
<dbReference type="InterPro" id="IPR037185">
    <property type="entry name" value="EmrE-like"/>
</dbReference>
<feature type="transmembrane region" description="Helical" evidence="6">
    <location>
        <begin position="181"/>
        <end position="203"/>
    </location>
</feature>
<dbReference type="EMBL" id="AFHG01000028">
    <property type="protein sequence ID" value="EGK73440.1"/>
    <property type="molecule type" value="Genomic_DNA"/>
</dbReference>
<dbReference type="PANTHER" id="PTHR32322">
    <property type="entry name" value="INNER MEMBRANE TRANSPORTER"/>
    <property type="match status" value="1"/>
</dbReference>
<feature type="transmembrane region" description="Helical" evidence="6">
    <location>
        <begin position="7"/>
        <end position="28"/>
    </location>
</feature>
<protein>
    <submittedName>
        <fullName evidence="8">Uncharacterized inner membrane transporter yiJE</fullName>
    </submittedName>
</protein>
<name>F5R7D7_METUF</name>
<evidence type="ECO:0000256" key="4">
    <source>
        <dbReference type="ARBA" id="ARBA00022989"/>
    </source>
</evidence>
<gene>
    <name evidence="8" type="ORF">METUNv1_00067</name>
</gene>
<feature type="transmembrane region" description="Helical" evidence="6">
    <location>
        <begin position="247"/>
        <end position="264"/>
    </location>
</feature>
<evidence type="ECO:0000256" key="5">
    <source>
        <dbReference type="ARBA" id="ARBA00023136"/>
    </source>
</evidence>
<evidence type="ECO:0000313" key="8">
    <source>
        <dbReference type="EMBL" id="EGK73440.1"/>
    </source>
</evidence>
<dbReference type="GO" id="GO:0016020">
    <property type="term" value="C:membrane"/>
    <property type="evidence" value="ECO:0007669"/>
    <property type="project" value="UniProtKB-SubCell"/>
</dbReference>
<dbReference type="OrthoDB" id="5430053at2"/>
<feature type="transmembrane region" description="Helical" evidence="6">
    <location>
        <begin position="215"/>
        <end position="235"/>
    </location>
</feature>
<evidence type="ECO:0000259" key="7">
    <source>
        <dbReference type="Pfam" id="PF00892"/>
    </source>
</evidence>
<feature type="transmembrane region" description="Helical" evidence="6">
    <location>
        <begin position="149"/>
        <end position="169"/>
    </location>
</feature>
<dbReference type="Proteomes" id="UP000005019">
    <property type="component" value="Unassembled WGS sequence"/>
</dbReference>
<dbReference type="InterPro" id="IPR050638">
    <property type="entry name" value="AA-Vitamin_Transporters"/>
</dbReference>
<evidence type="ECO:0000256" key="3">
    <source>
        <dbReference type="ARBA" id="ARBA00022692"/>
    </source>
</evidence>
<keyword evidence="4 6" id="KW-1133">Transmembrane helix</keyword>
<reference evidence="8 9" key="1">
    <citation type="journal article" date="2011" name="J. Bacteriol.">
        <title>Genome sequence of Methyloversatilis universalis FAM5T, a methylotrophic representative of the order Rhodocyclales.</title>
        <authorList>
            <person name="Kittichotirat W."/>
            <person name="Good N.M."/>
            <person name="Hall R."/>
            <person name="Bringel F."/>
            <person name="Lajus A."/>
            <person name="Medigue C."/>
            <person name="Smalley N.E."/>
            <person name="Beck D."/>
            <person name="Bumgarner R."/>
            <person name="Vuilleumier S."/>
            <person name="Kalyuzhnaya M.G."/>
        </authorList>
    </citation>
    <scope>NUCLEOTIDE SEQUENCE [LARGE SCALE GENOMIC DNA]</scope>
    <source>
        <strain evidence="9">ATCC BAA-1314 / JCM 13912 / FAM5</strain>
    </source>
</reference>
<comment type="subcellular location">
    <subcellularLocation>
        <location evidence="1">Membrane</location>
        <topology evidence="1">Multi-pass membrane protein</topology>
    </subcellularLocation>
</comment>
<dbReference type="STRING" id="1000565.METUNv1_00067"/>
<evidence type="ECO:0000313" key="9">
    <source>
        <dbReference type="Proteomes" id="UP000005019"/>
    </source>
</evidence>
<dbReference type="Pfam" id="PF00892">
    <property type="entry name" value="EamA"/>
    <property type="match status" value="2"/>
</dbReference>
<dbReference type="SUPFAM" id="SSF103481">
    <property type="entry name" value="Multidrug resistance efflux transporter EmrE"/>
    <property type="match status" value="2"/>
</dbReference>
<comment type="similarity">
    <text evidence="2">Belongs to the EamA transporter family.</text>
</comment>
<feature type="domain" description="EamA" evidence="7">
    <location>
        <begin position="14"/>
        <end position="140"/>
    </location>
</feature>
<dbReference type="PANTHER" id="PTHR32322:SF2">
    <property type="entry name" value="EAMA DOMAIN-CONTAINING PROTEIN"/>
    <property type="match status" value="1"/>
</dbReference>
<accession>F5R7D7</accession>
<organism evidence="8 9">
    <name type="scientific">Methyloversatilis universalis (strain ATCC BAA-1314 / DSM 25237 / JCM 13912 / CCUG 52030 / FAM5)</name>
    <dbReference type="NCBI Taxonomy" id="1000565"/>
    <lineage>
        <taxon>Bacteria</taxon>
        <taxon>Pseudomonadati</taxon>
        <taxon>Pseudomonadota</taxon>
        <taxon>Betaproteobacteria</taxon>
        <taxon>Nitrosomonadales</taxon>
        <taxon>Sterolibacteriaceae</taxon>
        <taxon>Methyloversatilis</taxon>
    </lineage>
</organism>
<dbReference type="eggNOG" id="COG0697">
    <property type="taxonomic scope" value="Bacteria"/>
</dbReference>
<feature type="domain" description="EamA" evidence="7">
    <location>
        <begin position="151"/>
        <end position="287"/>
    </location>
</feature>
<feature type="transmembrane region" description="Helical" evidence="6">
    <location>
        <begin position="98"/>
        <end position="117"/>
    </location>
</feature>
<keyword evidence="9" id="KW-1185">Reference proteome</keyword>
<sequence length="310" mass="33024">MNTRSPSLRAVAALGLLAVIWGYNWVVMKVGLADMDALQFGAWRTLGGALSLFALMAVLRRPFRPSHLPTVALMGVLQTCGFTGLIIIALVTGGAGKTAVLTYTMPFWVMMFAWPLLGERLHGWQWPSAAATLAGLLFILDPAHLGGDLFSMTLATLAGALWALAVIVAKRLQTRAPDIDLLSMTAWQMLIGSLPLVAFALFWPARQANWSPSLIAALGFNIVLANALAWLLWLYALRRLSAGTTSMVSLLTPVIGVVAAALQLGERPGANELTGMLLIGAGLVLLSLEGVRRRRQKNFAAAASGNGARA</sequence>
<feature type="transmembrane region" description="Helical" evidence="6">
    <location>
        <begin position="71"/>
        <end position="92"/>
    </location>
</feature>